<evidence type="ECO:0000256" key="2">
    <source>
        <dbReference type="ARBA" id="ARBA00023277"/>
    </source>
</evidence>
<feature type="domain" description="GH10" evidence="4">
    <location>
        <begin position="14"/>
        <end position="79"/>
    </location>
</feature>
<keyword evidence="1" id="KW-0378">Hydrolase</keyword>
<organism evidence="5 6">
    <name type="scientific">Paenibacillus oleatilyticus</name>
    <dbReference type="NCBI Taxonomy" id="2594886"/>
    <lineage>
        <taxon>Bacteria</taxon>
        <taxon>Bacillati</taxon>
        <taxon>Bacillota</taxon>
        <taxon>Bacilli</taxon>
        <taxon>Bacillales</taxon>
        <taxon>Paenibacillaceae</taxon>
        <taxon>Paenibacillus</taxon>
    </lineage>
</organism>
<evidence type="ECO:0000256" key="1">
    <source>
        <dbReference type="ARBA" id="ARBA00022801"/>
    </source>
</evidence>
<keyword evidence="6" id="KW-1185">Reference proteome</keyword>
<keyword evidence="3" id="KW-0624">Polysaccharide degradation</keyword>
<name>A0ABV4V1S3_9BACL</name>
<evidence type="ECO:0000256" key="3">
    <source>
        <dbReference type="ARBA" id="ARBA00023326"/>
    </source>
</evidence>
<gene>
    <name evidence="5" type="ORF">ACEU3E_14295</name>
</gene>
<dbReference type="RefSeq" id="WP_373952020.1">
    <property type="nucleotide sequence ID" value="NZ_JBHDLN010000006.1"/>
</dbReference>
<dbReference type="Pfam" id="PF00331">
    <property type="entry name" value="Glyco_hydro_10"/>
    <property type="match status" value="1"/>
</dbReference>
<sequence>MGYYDQFIIGEGVRSKQAEYFKSILALTKANNRFTSYAMWGFTDRYSSLQPADEYDVFGNGLIYDEHYAPKLPYHKISEALQSS</sequence>
<evidence type="ECO:0000313" key="5">
    <source>
        <dbReference type="EMBL" id="MFB0843346.1"/>
    </source>
</evidence>
<dbReference type="EMBL" id="JBHDLN010000006">
    <property type="protein sequence ID" value="MFB0843346.1"/>
    <property type="molecule type" value="Genomic_DNA"/>
</dbReference>
<keyword evidence="2" id="KW-0119">Carbohydrate metabolism</keyword>
<dbReference type="Gene3D" id="3.20.20.80">
    <property type="entry name" value="Glycosidases"/>
    <property type="match status" value="1"/>
</dbReference>
<dbReference type="InterPro" id="IPR017853">
    <property type="entry name" value="GH"/>
</dbReference>
<evidence type="ECO:0000313" key="6">
    <source>
        <dbReference type="Proteomes" id="UP001575622"/>
    </source>
</evidence>
<reference evidence="5 6" key="1">
    <citation type="submission" date="2024-09" db="EMBL/GenBank/DDBJ databases">
        <authorList>
            <person name="Makale K.P.P."/>
            <person name="Makhzoum A."/>
            <person name="Rantong G."/>
            <person name="Rahube T.O."/>
        </authorList>
    </citation>
    <scope>NUCLEOTIDE SEQUENCE [LARGE SCALE GENOMIC DNA]</scope>
    <source>
        <strain evidence="5 6">KM_D13</strain>
    </source>
</reference>
<proteinExistence type="predicted"/>
<dbReference type="Proteomes" id="UP001575622">
    <property type="component" value="Unassembled WGS sequence"/>
</dbReference>
<protein>
    <submittedName>
        <fullName evidence="5">Endo-1,4-beta-xylanase</fullName>
    </submittedName>
</protein>
<dbReference type="SUPFAM" id="SSF51445">
    <property type="entry name" value="(Trans)glycosidases"/>
    <property type="match status" value="1"/>
</dbReference>
<accession>A0ABV4V1S3</accession>
<evidence type="ECO:0000259" key="4">
    <source>
        <dbReference type="Pfam" id="PF00331"/>
    </source>
</evidence>
<dbReference type="InterPro" id="IPR001000">
    <property type="entry name" value="GH10_dom"/>
</dbReference>
<comment type="caution">
    <text evidence="5">The sequence shown here is derived from an EMBL/GenBank/DDBJ whole genome shotgun (WGS) entry which is preliminary data.</text>
</comment>